<evidence type="ECO:0000313" key="4">
    <source>
        <dbReference type="Proteomes" id="UP000006310"/>
    </source>
</evidence>
<reference evidence="3 4" key="1">
    <citation type="journal article" date="2011" name="Proc. Natl. Acad. Sci. U.S.A.">
        <title>Evolutionary erosion of yeast sex chromosomes by mating-type switching accidents.</title>
        <authorList>
            <person name="Gordon J.L."/>
            <person name="Armisen D."/>
            <person name="Proux-Wera E."/>
            <person name="Oheigeartaigh S.S."/>
            <person name="Byrne K.P."/>
            <person name="Wolfe K.H."/>
        </authorList>
    </citation>
    <scope>NUCLEOTIDE SEQUENCE [LARGE SCALE GENOMIC DNA]</scope>
    <source>
        <strain evidence="4">ATCC MYA-139 / BCRC 22969 / CBS 8797 / CCRC 22969 / KCTC 17520 / NBRC 10181 / NCYC 3082</strain>
    </source>
</reference>
<dbReference type="SUPFAM" id="SSF54928">
    <property type="entry name" value="RNA-binding domain, RBD"/>
    <property type="match status" value="1"/>
</dbReference>
<dbReference type="SMART" id="SM00360">
    <property type="entry name" value="RRM"/>
    <property type="match status" value="1"/>
</dbReference>
<evidence type="ECO:0000256" key="1">
    <source>
        <dbReference type="PROSITE-ProRule" id="PRU00176"/>
    </source>
</evidence>
<gene>
    <name evidence="3" type="primary">KNAG0E03630</name>
    <name evidence="3" type="ordered locus">KNAG_0E03630</name>
</gene>
<name>J7R6Y5_HUIN7</name>
<dbReference type="AlphaFoldDB" id="J7R6Y5"/>
<dbReference type="EMBL" id="HE978318">
    <property type="protein sequence ID" value="CCK70620.1"/>
    <property type="molecule type" value="Genomic_DNA"/>
</dbReference>
<feature type="domain" description="RRM" evidence="2">
    <location>
        <begin position="5"/>
        <end position="87"/>
    </location>
</feature>
<keyword evidence="1" id="KW-0694">RNA-binding</keyword>
<dbReference type="OrthoDB" id="277802at2759"/>
<dbReference type="HOGENOM" id="CLU_2399997_0_0_1"/>
<dbReference type="InterPro" id="IPR012677">
    <property type="entry name" value="Nucleotide-bd_a/b_plait_sf"/>
</dbReference>
<organism evidence="3 4">
    <name type="scientific">Huiozyma naganishii (strain ATCC MYA-139 / BCRC 22969 / CBS 8797 / KCTC 17520 / NBRC 10181 / NCYC 3082 / Yp74L-3)</name>
    <name type="common">Yeast</name>
    <name type="synonym">Kazachstania naganishii</name>
    <dbReference type="NCBI Taxonomy" id="1071383"/>
    <lineage>
        <taxon>Eukaryota</taxon>
        <taxon>Fungi</taxon>
        <taxon>Dikarya</taxon>
        <taxon>Ascomycota</taxon>
        <taxon>Saccharomycotina</taxon>
        <taxon>Saccharomycetes</taxon>
        <taxon>Saccharomycetales</taxon>
        <taxon>Saccharomycetaceae</taxon>
        <taxon>Huiozyma</taxon>
    </lineage>
</organism>
<dbReference type="Proteomes" id="UP000006310">
    <property type="component" value="Chromosome 5"/>
</dbReference>
<dbReference type="PROSITE" id="PS50102">
    <property type="entry name" value="RRM"/>
    <property type="match status" value="1"/>
</dbReference>
<dbReference type="RefSeq" id="XP_022464866.1">
    <property type="nucleotide sequence ID" value="XM_022608362.1"/>
</dbReference>
<evidence type="ECO:0000313" key="3">
    <source>
        <dbReference type="EMBL" id="CCK70620.1"/>
    </source>
</evidence>
<dbReference type="GeneID" id="34526320"/>
<dbReference type="InterPro" id="IPR000504">
    <property type="entry name" value="RRM_dom"/>
</dbReference>
<evidence type="ECO:0000259" key="2">
    <source>
        <dbReference type="PROSITE" id="PS50102"/>
    </source>
</evidence>
<proteinExistence type="predicted"/>
<dbReference type="GO" id="GO:0003723">
    <property type="term" value="F:RNA binding"/>
    <property type="evidence" value="ECO:0007669"/>
    <property type="project" value="UniProtKB-UniRule"/>
</dbReference>
<reference evidence="4" key="2">
    <citation type="submission" date="2012-08" db="EMBL/GenBank/DDBJ databases">
        <title>Genome sequence of Kazachstania naganishii.</title>
        <authorList>
            <person name="Gordon J.L."/>
            <person name="Armisen D."/>
            <person name="Proux-Wera E."/>
            <person name="OhEigeartaigh S.S."/>
            <person name="Byrne K.P."/>
            <person name="Wolfe K.H."/>
        </authorList>
    </citation>
    <scope>NUCLEOTIDE SEQUENCE [LARGE SCALE GENOMIC DNA]</scope>
    <source>
        <strain evidence="4">ATCC MYA-139 / BCRC 22969 / CBS 8797 / CCRC 22969 / KCTC 17520 / NBRC 10181 / NCYC 3082</strain>
    </source>
</reference>
<sequence length="93" mass="10268">MGDVATVYVSGLPRLRAGRSTATLKRDLYLCLSEYGEVLQLQVRVPTRDSPHVFATMRTAEQAHTVCHLLSGEPFRGGTLQLELAHETTKSIN</sequence>
<keyword evidence="4" id="KW-1185">Reference proteome</keyword>
<dbReference type="KEGG" id="kng:KNAG_0E03630"/>
<dbReference type="Gene3D" id="3.30.70.330">
    <property type="match status" value="1"/>
</dbReference>
<dbReference type="InterPro" id="IPR035979">
    <property type="entry name" value="RBD_domain_sf"/>
</dbReference>
<accession>J7R6Y5</accession>
<protein>
    <recommendedName>
        <fullName evidence="2">RRM domain-containing protein</fullName>
    </recommendedName>
</protein>